<dbReference type="InterPro" id="IPR000182">
    <property type="entry name" value="GNAT_dom"/>
</dbReference>
<reference evidence="2 3" key="1">
    <citation type="journal article" date="2020" name="Microb. Genom.">
        <title>Genetic diversity of clinical and environmental Mucorales isolates obtained from an investigation of mucormycosis cases among solid organ transplant recipients.</title>
        <authorList>
            <person name="Nguyen M.H."/>
            <person name="Kaul D."/>
            <person name="Muto C."/>
            <person name="Cheng S.J."/>
            <person name="Richter R.A."/>
            <person name="Bruno V.M."/>
            <person name="Liu G."/>
            <person name="Beyhan S."/>
            <person name="Sundermann A.J."/>
            <person name="Mounaud S."/>
            <person name="Pasculle A.W."/>
            <person name="Nierman W.C."/>
            <person name="Driscoll E."/>
            <person name="Cumbie R."/>
            <person name="Clancy C.J."/>
            <person name="Dupont C.L."/>
        </authorList>
    </citation>
    <scope>NUCLEOTIDE SEQUENCE [LARGE SCALE GENOMIC DNA]</scope>
    <source>
        <strain evidence="2 3">GL24</strain>
    </source>
</reference>
<dbReference type="InterPro" id="IPR016181">
    <property type="entry name" value="Acyl_CoA_acyltransferase"/>
</dbReference>
<evidence type="ECO:0000313" key="3">
    <source>
        <dbReference type="Proteomes" id="UP000740926"/>
    </source>
</evidence>
<keyword evidence="3" id="KW-1185">Reference proteome</keyword>
<dbReference type="Proteomes" id="UP000740926">
    <property type="component" value="Unassembled WGS sequence"/>
</dbReference>
<dbReference type="InterPro" id="IPR051908">
    <property type="entry name" value="Ribosomal_N-acetyltransferase"/>
</dbReference>
<evidence type="ECO:0000259" key="1">
    <source>
        <dbReference type="PROSITE" id="PS51186"/>
    </source>
</evidence>
<evidence type="ECO:0000313" key="2">
    <source>
        <dbReference type="EMBL" id="KAG1524767.1"/>
    </source>
</evidence>
<feature type="domain" description="N-acetyltransferase" evidence="1">
    <location>
        <begin position="1"/>
        <end position="68"/>
    </location>
</feature>
<dbReference type="AlphaFoldDB" id="A0A9P6XN17"/>
<dbReference type="GO" id="GO:0008999">
    <property type="term" value="F:protein-N-terminal-alanine acetyltransferase activity"/>
    <property type="evidence" value="ECO:0007669"/>
    <property type="project" value="TreeGrafter"/>
</dbReference>
<dbReference type="PROSITE" id="PS51186">
    <property type="entry name" value="GNAT"/>
    <property type="match status" value="1"/>
</dbReference>
<proteinExistence type="predicted"/>
<organism evidence="2 3">
    <name type="scientific">Rhizopus delemar</name>
    <dbReference type="NCBI Taxonomy" id="936053"/>
    <lineage>
        <taxon>Eukaryota</taxon>
        <taxon>Fungi</taxon>
        <taxon>Fungi incertae sedis</taxon>
        <taxon>Mucoromycota</taxon>
        <taxon>Mucoromycotina</taxon>
        <taxon>Mucoromycetes</taxon>
        <taxon>Mucorales</taxon>
        <taxon>Mucorineae</taxon>
        <taxon>Rhizopodaceae</taxon>
        <taxon>Rhizopus</taxon>
    </lineage>
</organism>
<dbReference type="Pfam" id="PF13302">
    <property type="entry name" value="Acetyltransf_3"/>
    <property type="match status" value="1"/>
</dbReference>
<dbReference type="SUPFAM" id="SSF55729">
    <property type="entry name" value="Acyl-CoA N-acyltransferases (Nat)"/>
    <property type="match status" value="1"/>
</dbReference>
<dbReference type="GO" id="GO:1990189">
    <property type="term" value="F:protein N-terminal-serine acetyltransferase activity"/>
    <property type="evidence" value="ECO:0007669"/>
    <property type="project" value="TreeGrafter"/>
</dbReference>
<accession>A0A9P6XN17</accession>
<dbReference type="PANTHER" id="PTHR43441:SF11">
    <property type="entry name" value="RIBOSOMAL-PROTEIN-SERINE ACETYLTRANSFERASE"/>
    <property type="match status" value="1"/>
</dbReference>
<name>A0A9P6XN17_9FUNG</name>
<dbReference type="EMBL" id="JAANIU010019103">
    <property type="protein sequence ID" value="KAG1524767.1"/>
    <property type="molecule type" value="Genomic_DNA"/>
</dbReference>
<dbReference type="Gene3D" id="3.40.630.30">
    <property type="match status" value="1"/>
</dbReference>
<dbReference type="GO" id="GO:0005737">
    <property type="term" value="C:cytoplasm"/>
    <property type="evidence" value="ECO:0007669"/>
    <property type="project" value="TreeGrafter"/>
</dbReference>
<dbReference type="PANTHER" id="PTHR43441">
    <property type="entry name" value="RIBOSOMAL-PROTEIN-SERINE ACETYLTRANSFERASE"/>
    <property type="match status" value="1"/>
</dbReference>
<protein>
    <recommendedName>
        <fullName evidence="1">N-acetyltransferase domain-containing protein</fullName>
    </recommendedName>
</protein>
<comment type="caution">
    <text evidence="2">The sequence shown here is derived from an EMBL/GenBank/DDBJ whole genome shotgun (WGS) entry which is preliminary data.</text>
</comment>
<gene>
    <name evidence="2" type="ORF">G6F50_018503</name>
</gene>
<sequence>MHEALQQVLAYLFRTLRLHRVEAEIDPRNAPSAHVLERLGFHREGVLRQRWRIQGKLADSAVYGLLADDDAAAALPA</sequence>